<gene>
    <name evidence="1" type="ORF">MED15_02736</name>
</gene>
<comment type="caution">
    <text evidence="1">The sequence shown here is derived from an EMBL/GenBank/DDBJ whole genome shotgun (WGS) entry which is preliminary data.</text>
</comment>
<evidence type="ECO:0000313" key="2">
    <source>
        <dbReference type="Proteomes" id="UP000249045"/>
    </source>
</evidence>
<sequence length="98" mass="10644">MSLVFEDAEPGRLIAFGDASHPVLSWLAMTDLSPAHYALMLAPYHGTYPLPASLQVTAELCVAQNGTKRAHLWPRHLATQRQNGTCVSSTAGNHHLLL</sequence>
<accession>A0ABX9D4I9</accession>
<organism evidence="1 2">
    <name type="scientific">Micromonospora noduli</name>
    <dbReference type="NCBI Taxonomy" id="709876"/>
    <lineage>
        <taxon>Bacteria</taxon>
        <taxon>Bacillati</taxon>
        <taxon>Actinomycetota</taxon>
        <taxon>Actinomycetes</taxon>
        <taxon>Micromonosporales</taxon>
        <taxon>Micromonosporaceae</taxon>
        <taxon>Micromonospora</taxon>
    </lineage>
</organism>
<evidence type="ECO:0000313" key="1">
    <source>
        <dbReference type="EMBL" id="RAO19578.1"/>
    </source>
</evidence>
<protein>
    <submittedName>
        <fullName evidence="1">Uncharacterized protein</fullName>
    </submittedName>
</protein>
<keyword evidence="2" id="KW-1185">Reference proteome</keyword>
<proteinExistence type="predicted"/>
<dbReference type="RefSeq" id="WP_112735805.1">
    <property type="nucleotide sequence ID" value="NZ_PYAC01000010.1"/>
</dbReference>
<name>A0ABX9D4I9_9ACTN</name>
<dbReference type="Proteomes" id="UP000249045">
    <property type="component" value="Unassembled WGS sequence"/>
</dbReference>
<dbReference type="EMBL" id="PYAC01000010">
    <property type="protein sequence ID" value="RAO19578.1"/>
    <property type="molecule type" value="Genomic_DNA"/>
</dbReference>
<reference evidence="1 2" key="1">
    <citation type="submission" date="2018-03" db="EMBL/GenBank/DDBJ databases">
        <title>Defining the species Micromonospora saelicesensis and Micromonospora noduli under the framework of genomics.</title>
        <authorList>
            <person name="Riesco R."/>
            <person name="Trujillo M.E."/>
        </authorList>
    </citation>
    <scope>NUCLEOTIDE SEQUENCE [LARGE SCALE GENOMIC DNA]</scope>
    <source>
        <strain evidence="1 2">MED15</strain>
    </source>
</reference>